<dbReference type="Proteomes" id="UP001596023">
    <property type="component" value="Unassembled WGS sequence"/>
</dbReference>
<reference evidence="2" key="1">
    <citation type="journal article" date="2019" name="Int. J. Syst. Evol. Microbiol.">
        <title>The Global Catalogue of Microorganisms (GCM) 10K type strain sequencing project: providing services to taxonomists for standard genome sequencing and annotation.</title>
        <authorList>
            <consortium name="The Broad Institute Genomics Platform"/>
            <consortium name="The Broad Institute Genome Sequencing Center for Infectious Disease"/>
            <person name="Wu L."/>
            <person name="Ma J."/>
        </authorList>
    </citation>
    <scope>NUCLEOTIDE SEQUENCE [LARGE SCALE GENOMIC DNA]</scope>
    <source>
        <strain evidence="2">CCUG 66188</strain>
    </source>
</reference>
<protein>
    <submittedName>
        <fullName evidence="1">Uncharacterized protein</fullName>
    </submittedName>
</protein>
<sequence>MKYSPSSTYQIFSYFLVRMQLNRADIIMHSPRRCNDQTESLDTFISELESYGFAREERPFDDVIFQYVLREYPFDYIVRYRDNMRLQFLLYYTSAAGIRVMAEYNNYVDRTIRYFHYTEEVFYHLTVEIAKIVLKSEDERDVEYLLNRKLTIK</sequence>
<name>A0ABV9KQX1_9BACT</name>
<accession>A0ABV9KQX1</accession>
<evidence type="ECO:0000313" key="2">
    <source>
        <dbReference type="Proteomes" id="UP001596023"/>
    </source>
</evidence>
<proteinExistence type="predicted"/>
<gene>
    <name evidence="1" type="ORF">ACFO6W_00085</name>
</gene>
<dbReference type="RefSeq" id="WP_379993265.1">
    <property type="nucleotide sequence ID" value="NZ_JBHSGN010000002.1"/>
</dbReference>
<organism evidence="1 2">
    <name type="scientific">Dysgonomonas termitidis</name>
    <dbReference type="NCBI Taxonomy" id="1516126"/>
    <lineage>
        <taxon>Bacteria</taxon>
        <taxon>Pseudomonadati</taxon>
        <taxon>Bacteroidota</taxon>
        <taxon>Bacteroidia</taxon>
        <taxon>Bacteroidales</taxon>
        <taxon>Dysgonomonadaceae</taxon>
        <taxon>Dysgonomonas</taxon>
    </lineage>
</organism>
<keyword evidence="2" id="KW-1185">Reference proteome</keyword>
<evidence type="ECO:0000313" key="1">
    <source>
        <dbReference type="EMBL" id="MFC4672081.1"/>
    </source>
</evidence>
<comment type="caution">
    <text evidence="1">The sequence shown here is derived from an EMBL/GenBank/DDBJ whole genome shotgun (WGS) entry which is preliminary data.</text>
</comment>
<dbReference type="EMBL" id="JBHSGN010000002">
    <property type="protein sequence ID" value="MFC4672081.1"/>
    <property type="molecule type" value="Genomic_DNA"/>
</dbReference>